<sequence>MASKQSHFDRLELLKYLSTIPAHTILRHLQEDTIMEIASKCLNDINTENNMTSHVEDAQLHPSDESNQSLQGPSGNANQSPDRAKRPLNAFIAFRSFYLRLFPQTQQKAASGFLTTLWNKDPYRHRWALIAKVYSFVRDELGKTKAPLSSFLVTACSAMDMLHPDEYLRALGWAVEDTEHGTKMLVQRDDRRVPKEPTKDCPDSELGLFQEMIALGYRPNENIYALEAVLTQKQHPGPTSTISIAEHTAIKSDKDLEQKDKSEAQPTATQETPNLQPEGPIYTPSLEASTPYSGPSPGSDEPTPPATYTSISTPPMPAASLSPSTSTPQPQMSLAPALPVSNQEQTAAAVADSYYRPYYYHFVAVDSVARSSTSSGVGGMPSNTVQVTTTSSPAVLSFDGLADYQAINIDCPWEVDAVMSQCMPAGTERVFVLDDGPPYDPHQDFHFTF</sequence>
<proteinExistence type="predicted"/>
<reference evidence="1" key="1">
    <citation type="submission" date="2022-08" db="EMBL/GenBank/DDBJ databases">
        <title>Genome Sequence of Lecanicillium fungicola.</title>
        <authorList>
            <person name="Buettner E."/>
        </authorList>
    </citation>
    <scope>NUCLEOTIDE SEQUENCE</scope>
    <source>
        <strain evidence="1">Babe33</strain>
    </source>
</reference>
<evidence type="ECO:0000313" key="1">
    <source>
        <dbReference type="EMBL" id="KAJ2978388.1"/>
    </source>
</evidence>
<gene>
    <name evidence="1" type="ORF">NQ176_g3842</name>
</gene>
<name>A0ACC1NH57_9HYPO</name>
<keyword evidence="2" id="KW-1185">Reference proteome</keyword>
<protein>
    <submittedName>
        <fullName evidence="1">Uncharacterized protein</fullName>
    </submittedName>
</protein>
<accession>A0ACC1NH57</accession>
<dbReference type="Proteomes" id="UP001143910">
    <property type="component" value="Unassembled WGS sequence"/>
</dbReference>
<dbReference type="EMBL" id="JANJQO010000380">
    <property type="protein sequence ID" value="KAJ2978388.1"/>
    <property type="molecule type" value="Genomic_DNA"/>
</dbReference>
<comment type="caution">
    <text evidence="1">The sequence shown here is derived from an EMBL/GenBank/DDBJ whole genome shotgun (WGS) entry which is preliminary data.</text>
</comment>
<evidence type="ECO:0000313" key="2">
    <source>
        <dbReference type="Proteomes" id="UP001143910"/>
    </source>
</evidence>
<organism evidence="1 2">
    <name type="scientific">Zarea fungicola</name>
    <dbReference type="NCBI Taxonomy" id="93591"/>
    <lineage>
        <taxon>Eukaryota</taxon>
        <taxon>Fungi</taxon>
        <taxon>Dikarya</taxon>
        <taxon>Ascomycota</taxon>
        <taxon>Pezizomycotina</taxon>
        <taxon>Sordariomycetes</taxon>
        <taxon>Hypocreomycetidae</taxon>
        <taxon>Hypocreales</taxon>
        <taxon>Cordycipitaceae</taxon>
        <taxon>Zarea</taxon>
    </lineage>
</organism>